<name>A0ABY6GQ29_9GAMM</name>
<accession>A0ABY6GQ29</accession>
<reference evidence="1" key="1">
    <citation type="submission" date="2022-10" db="EMBL/GenBank/DDBJ databases">
        <title>Completed Genome Sequence of two octocoral isolated bacterium, Endozoicomonas euniceicola EF212T and Endozoicomonas gorgoniicola PS125T.</title>
        <authorList>
            <person name="Chiou Y.-J."/>
            <person name="Chen Y.-H."/>
        </authorList>
    </citation>
    <scope>NUCLEOTIDE SEQUENCE</scope>
    <source>
        <strain evidence="1">EF212</strain>
    </source>
</reference>
<sequence length="233" mass="27246">MLDWVITMGWKFVFKTNSYITVGVKWRRKKTGSETHWESHGGHRGICVPMLAKWLQKSIPLGYRGIRFASELRLGARDFHFVSELQASSLMGITHSAFSVQKSAFGLVPERPFHNVVAVFNVYDLFVKDYAAEGAYFFNLTAMFDKVCFNYGYFALIMINLNPCNSVGHTIGFRHDYQIFQMFDPNLGLIEYSDEESFRKNVQFNFLTNEVYYRYIRCSKHNYWVLLEIDRIS</sequence>
<evidence type="ECO:0000313" key="2">
    <source>
        <dbReference type="Proteomes" id="UP001163255"/>
    </source>
</evidence>
<keyword evidence="2" id="KW-1185">Reference proteome</keyword>
<dbReference type="Proteomes" id="UP001163255">
    <property type="component" value="Chromosome"/>
</dbReference>
<evidence type="ECO:0008006" key="3">
    <source>
        <dbReference type="Google" id="ProtNLM"/>
    </source>
</evidence>
<proteinExistence type="predicted"/>
<organism evidence="1 2">
    <name type="scientific">Endozoicomonas euniceicola</name>
    <dbReference type="NCBI Taxonomy" id="1234143"/>
    <lineage>
        <taxon>Bacteria</taxon>
        <taxon>Pseudomonadati</taxon>
        <taxon>Pseudomonadota</taxon>
        <taxon>Gammaproteobacteria</taxon>
        <taxon>Oceanospirillales</taxon>
        <taxon>Endozoicomonadaceae</taxon>
        <taxon>Endozoicomonas</taxon>
    </lineage>
</organism>
<dbReference type="RefSeq" id="WP_262596263.1">
    <property type="nucleotide sequence ID" value="NZ_CP103300.1"/>
</dbReference>
<gene>
    <name evidence="1" type="ORF">NX720_17410</name>
</gene>
<evidence type="ECO:0000313" key="1">
    <source>
        <dbReference type="EMBL" id="UYM14657.1"/>
    </source>
</evidence>
<dbReference type="EMBL" id="CP103300">
    <property type="protein sequence ID" value="UYM14657.1"/>
    <property type="molecule type" value="Genomic_DNA"/>
</dbReference>
<protein>
    <recommendedName>
        <fullName evidence="3">Peptidase C58 YopT-type domain-containing protein</fullName>
    </recommendedName>
</protein>